<dbReference type="EMBL" id="PGYQ01000021">
    <property type="protein sequence ID" value="PKL72016.1"/>
    <property type="molecule type" value="Genomic_DNA"/>
</dbReference>
<evidence type="ECO:0000256" key="1">
    <source>
        <dbReference type="ARBA" id="ARBA00010688"/>
    </source>
</evidence>
<dbReference type="Proteomes" id="UP000233414">
    <property type="component" value="Unassembled WGS sequence"/>
</dbReference>
<name>A0A2N1UMP9_9BACT</name>
<feature type="domain" description="Carbohydrate kinase PfkB" evidence="5">
    <location>
        <begin position="36"/>
        <end position="303"/>
    </location>
</feature>
<accession>A0A2N1UMP9</accession>
<comment type="caution">
    <text evidence="6">The sequence shown here is derived from an EMBL/GenBank/DDBJ whole genome shotgun (WGS) entry which is preliminary data.</text>
</comment>
<evidence type="ECO:0000256" key="3">
    <source>
        <dbReference type="ARBA" id="ARBA00022777"/>
    </source>
</evidence>
<dbReference type="AlphaFoldDB" id="A0A2N1UMP9"/>
<dbReference type="SUPFAM" id="SSF53613">
    <property type="entry name" value="Ribokinase-like"/>
    <property type="match status" value="1"/>
</dbReference>
<dbReference type="InterPro" id="IPR011611">
    <property type="entry name" value="PfkB_dom"/>
</dbReference>
<evidence type="ECO:0000313" key="6">
    <source>
        <dbReference type="EMBL" id="PKL72016.1"/>
    </source>
</evidence>
<reference evidence="6 7" key="1">
    <citation type="journal article" date="2017" name="ISME J.">
        <title>Potential for microbial H2 and metal transformations associated with novel bacteria and archaea in deep terrestrial subsurface sediments.</title>
        <authorList>
            <person name="Hernsdorf A.W."/>
            <person name="Amano Y."/>
            <person name="Miyakawa K."/>
            <person name="Ise K."/>
            <person name="Suzuki Y."/>
            <person name="Anantharaman K."/>
            <person name="Probst A."/>
            <person name="Burstein D."/>
            <person name="Thomas B.C."/>
            <person name="Banfield J.F."/>
        </authorList>
    </citation>
    <scope>NUCLEOTIDE SEQUENCE [LARGE SCALE GENOMIC DNA]</scope>
    <source>
        <strain evidence="6">HGW-Kuenenbacteria-1</strain>
    </source>
</reference>
<evidence type="ECO:0000256" key="4">
    <source>
        <dbReference type="RuleBase" id="RU003704"/>
    </source>
</evidence>
<keyword evidence="2 4" id="KW-0808">Transferase</keyword>
<dbReference type="Pfam" id="PF00294">
    <property type="entry name" value="PfkB"/>
    <property type="match status" value="1"/>
</dbReference>
<dbReference type="PANTHER" id="PTHR10584">
    <property type="entry name" value="SUGAR KINASE"/>
    <property type="match status" value="1"/>
</dbReference>
<dbReference type="PRINTS" id="PR00990">
    <property type="entry name" value="RIBOKINASE"/>
</dbReference>
<evidence type="ECO:0000259" key="5">
    <source>
        <dbReference type="Pfam" id="PF00294"/>
    </source>
</evidence>
<dbReference type="InterPro" id="IPR029056">
    <property type="entry name" value="Ribokinase-like"/>
</dbReference>
<organism evidence="6 7">
    <name type="scientific">Candidatus Kuenenbacteria bacterium HGW-Kuenenbacteria-1</name>
    <dbReference type="NCBI Taxonomy" id="2013812"/>
    <lineage>
        <taxon>Bacteria</taxon>
        <taxon>Candidatus Kueneniibacteriota</taxon>
    </lineage>
</organism>
<dbReference type="PANTHER" id="PTHR10584:SF166">
    <property type="entry name" value="RIBOKINASE"/>
    <property type="match status" value="1"/>
</dbReference>
<dbReference type="InterPro" id="IPR002139">
    <property type="entry name" value="Ribo/fructo_kinase"/>
</dbReference>
<proteinExistence type="inferred from homology"/>
<protein>
    <recommendedName>
        <fullName evidence="5">Carbohydrate kinase PfkB domain-containing protein</fullName>
    </recommendedName>
</protein>
<dbReference type="GO" id="GO:0006796">
    <property type="term" value="P:phosphate-containing compound metabolic process"/>
    <property type="evidence" value="ECO:0007669"/>
    <property type="project" value="UniProtKB-ARBA"/>
</dbReference>
<gene>
    <name evidence="6" type="ORF">CVV26_03320</name>
</gene>
<dbReference type="PROSITE" id="PS00584">
    <property type="entry name" value="PFKB_KINASES_2"/>
    <property type="match status" value="1"/>
</dbReference>
<dbReference type="Gene3D" id="3.40.1190.20">
    <property type="match status" value="1"/>
</dbReference>
<keyword evidence="3 4" id="KW-0418">Kinase</keyword>
<sequence>MFNVIIIGDCCFDTFIQIQQAKLLESTKEKMLCLNYGSKIPINKIRVSMGGNAANVSVSLNKLGLKVGIYTILGDDEKGEQIYQKIKKEKIDTKFIKKEKNSKTNCSFIINFKGDRTALVYHQPRKYFLPKLDKTEWIYLTSLGENHGKFHQQIIDLQKKKKIKVAFNPGTYQLKTGFKKIEKIFKITTILFVNKSEAQFLVKEAINKDVEENKELLKILKNYGPQVVVITQGRAGVWAYDGKEFFKMSAFAGPKVDVTGAGDSFASGFLAGFIYQKDVKQALKWGIINSSFVIRKIGAQEGLLKKQEMIKVLKNNS</sequence>
<evidence type="ECO:0000313" key="7">
    <source>
        <dbReference type="Proteomes" id="UP000233414"/>
    </source>
</evidence>
<dbReference type="InterPro" id="IPR002173">
    <property type="entry name" value="Carboh/pur_kinase_PfkB_CS"/>
</dbReference>
<dbReference type="PROSITE" id="PS00583">
    <property type="entry name" value="PFKB_KINASES_1"/>
    <property type="match status" value="1"/>
</dbReference>
<comment type="similarity">
    <text evidence="1 4">Belongs to the carbohydrate kinase PfkB family.</text>
</comment>
<dbReference type="GO" id="GO:0016301">
    <property type="term" value="F:kinase activity"/>
    <property type="evidence" value="ECO:0007669"/>
    <property type="project" value="UniProtKB-KW"/>
</dbReference>
<evidence type="ECO:0000256" key="2">
    <source>
        <dbReference type="ARBA" id="ARBA00022679"/>
    </source>
</evidence>